<protein>
    <recommendedName>
        <fullName evidence="3">GxxExxY protein</fullName>
    </recommendedName>
</protein>
<evidence type="ECO:0000313" key="1">
    <source>
        <dbReference type="EMBL" id="QDV88022.1"/>
    </source>
</evidence>
<dbReference type="RefSeq" id="WP_145220036.1">
    <property type="nucleotide sequence ID" value="NZ_CP036432.1"/>
</dbReference>
<name>A0ABX5Y2P1_9BACT</name>
<gene>
    <name evidence="1" type="ORF">TBK1r_70540</name>
</gene>
<proteinExistence type="predicted"/>
<dbReference type="NCBIfam" id="TIGR04256">
    <property type="entry name" value="GxxExxY"/>
    <property type="match status" value="1"/>
</dbReference>
<evidence type="ECO:0000313" key="2">
    <source>
        <dbReference type="Proteomes" id="UP000318081"/>
    </source>
</evidence>
<evidence type="ECO:0008006" key="3">
    <source>
        <dbReference type="Google" id="ProtNLM"/>
    </source>
</evidence>
<dbReference type="EMBL" id="CP036432">
    <property type="protein sequence ID" value="QDV88022.1"/>
    <property type="molecule type" value="Genomic_DNA"/>
</dbReference>
<sequence length="266" mass="30904">MPIFVDSEIKVLDEDAFHEFAHQVMGIIFSAHNECSRLIEEAPFKNVIQRRCEAAGISPVRREVQIVVTHKNFSKRYYMDLLLGCALMVEAKTVERLNETHLAQSLHYLMLAGMQHGLLVNLRNPRVEKRFVSTSLDADARRDYEIVDGRWKEVDAASRRLRRTFEDLLADWGAFLNLALYREALGHLLNGPQTTLRRVPIFDGDRQIGMHDVFLLSKDSILALTAVITGIDEMRQQLERFLNHTRMRCIQWINMHHHQIAFETIR</sequence>
<keyword evidence="2" id="KW-1185">Reference proteome</keyword>
<dbReference type="InterPro" id="IPR026350">
    <property type="entry name" value="GxxExxY"/>
</dbReference>
<reference evidence="1 2" key="1">
    <citation type="submission" date="2019-02" db="EMBL/GenBank/DDBJ databases">
        <title>Deep-cultivation of Planctomycetes and their phenomic and genomic characterization uncovers novel biology.</title>
        <authorList>
            <person name="Wiegand S."/>
            <person name="Jogler M."/>
            <person name="Boedeker C."/>
            <person name="Pinto D."/>
            <person name="Vollmers J."/>
            <person name="Rivas-Marin E."/>
            <person name="Kohn T."/>
            <person name="Peeters S.H."/>
            <person name="Heuer A."/>
            <person name="Rast P."/>
            <person name="Oberbeckmann S."/>
            <person name="Bunk B."/>
            <person name="Jeske O."/>
            <person name="Meyerdierks A."/>
            <person name="Storesund J.E."/>
            <person name="Kallscheuer N."/>
            <person name="Luecker S."/>
            <person name="Lage O.M."/>
            <person name="Pohl T."/>
            <person name="Merkel B.J."/>
            <person name="Hornburger P."/>
            <person name="Mueller R.-W."/>
            <person name="Bruemmer F."/>
            <person name="Labrenz M."/>
            <person name="Spormann A.M."/>
            <person name="Op den Camp H."/>
            <person name="Overmann J."/>
            <person name="Amann R."/>
            <person name="Jetten M.S.M."/>
            <person name="Mascher T."/>
            <person name="Medema M.H."/>
            <person name="Devos D.P."/>
            <person name="Kaster A.-K."/>
            <person name="Ovreas L."/>
            <person name="Rohde M."/>
            <person name="Galperin M.Y."/>
            <person name="Jogler C."/>
        </authorList>
    </citation>
    <scope>NUCLEOTIDE SEQUENCE [LARGE SCALE GENOMIC DNA]</scope>
    <source>
        <strain evidence="1 2">TBK1r</strain>
    </source>
</reference>
<organism evidence="1 2">
    <name type="scientific">Stieleria magnilauensis</name>
    <dbReference type="NCBI Taxonomy" id="2527963"/>
    <lineage>
        <taxon>Bacteria</taxon>
        <taxon>Pseudomonadati</taxon>
        <taxon>Planctomycetota</taxon>
        <taxon>Planctomycetia</taxon>
        <taxon>Pirellulales</taxon>
        <taxon>Pirellulaceae</taxon>
        <taxon>Stieleria</taxon>
    </lineage>
</organism>
<accession>A0ABX5Y2P1</accession>
<dbReference type="Pfam" id="PF13366">
    <property type="entry name" value="PDDEXK_3"/>
    <property type="match status" value="1"/>
</dbReference>
<dbReference type="Proteomes" id="UP000318081">
    <property type="component" value="Chromosome"/>
</dbReference>